<dbReference type="SUPFAM" id="SSF55174">
    <property type="entry name" value="Alpha-L RNA-binding motif"/>
    <property type="match status" value="1"/>
</dbReference>
<dbReference type="InterPro" id="IPR006145">
    <property type="entry name" value="PsdUridine_synth_RsuA/RluA"/>
</dbReference>
<dbReference type="GO" id="GO:0160138">
    <property type="term" value="F:23S rRNA pseudouridine(2604) synthase activity"/>
    <property type="evidence" value="ECO:0007669"/>
    <property type="project" value="UniProtKB-EC"/>
</dbReference>
<comment type="catalytic activity">
    <reaction evidence="4">
        <text>uridine(2604) in 23S rRNA = pseudouridine(2604) in 23S rRNA</text>
        <dbReference type="Rhea" id="RHEA:38875"/>
        <dbReference type="Rhea" id="RHEA-COMP:10093"/>
        <dbReference type="Rhea" id="RHEA-COMP:10094"/>
        <dbReference type="ChEBI" id="CHEBI:65314"/>
        <dbReference type="ChEBI" id="CHEBI:65315"/>
        <dbReference type="EC" id="5.4.99.21"/>
    </reaction>
</comment>
<reference evidence="9 10" key="1">
    <citation type="submission" date="2018-06" db="EMBL/GenBank/DDBJ databases">
        <authorList>
            <consortium name="Pathogen Informatics"/>
            <person name="Doyle S."/>
        </authorList>
    </citation>
    <scope>NUCLEOTIDE SEQUENCE [LARGE SCALE GENOMIC DNA]</scope>
    <source>
        <strain evidence="9 10">NCTC10738</strain>
    </source>
</reference>
<proteinExistence type="inferred from homology"/>
<dbReference type="InterPro" id="IPR050343">
    <property type="entry name" value="RsuA_PseudoU_synthase"/>
</dbReference>
<evidence type="ECO:0000256" key="6">
    <source>
        <dbReference type="RuleBase" id="RU003887"/>
    </source>
</evidence>
<dbReference type="InterPro" id="IPR020094">
    <property type="entry name" value="TruA/RsuA/RluB/E/F_N"/>
</dbReference>
<dbReference type="NCBIfam" id="TIGR00093">
    <property type="entry name" value="pseudouridine synthase"/>
    <property type="match status" value="1"/>
</dbReference>
<evidence type="ECO:0000256" key="4">
    <source>
        <dbReference type="ARBA" id="ARBA00036535"/>
    </source>
</evidence>
<evidence type="ECO:0000256" key="2">
    <source>
        <dbReference type="ARBA" id="ARBA00023235"/>
    </source>
</evidence>
<dbReference type="Proteomes" id="UP000254069">
    <property type="component" value="Unassembled WGS sequence"/>
</dbReference>
<evidence type="ECO:0000313" key="9">
    <source>
        <dbReference type="EMBL" id="SUI51426.1"/>
    </source>
</evidence>
<sequence length="257" mass="29176">MTEKPYRADATAPKTTLQATMRLAHYLAQSGLCSRREAARRIEAGEIFLGDRPAKHTDRVTLAAGQRHCLEKLFYLGEPVAAPAPYAYLLFNKPVGIDCRLLKDDPSSLLHLLPQDKRLYPAGRLDKDSRGLLLLSNDGELTQQLMHPDFCHSKHYLVTLERAFTDAFIHALRNPMDYGYGQVRASQVTPISANSFEIILTQGKKRQIRRMCRHLGYRVTDLCRTRIMELTLDRLAEGEFRELSRAQIAALKASLQR</sequence>
<dbReference type="CDD" id="cd00165">
    <property type="entry name" value="S4"/>
    <property type="match status" value="1"/>
</dbReference>
<comment type="catalytic activity">
    <reaction evidence="3">
        <text>uridine(35) in tRNA(Tyr) = pseudouridine(35) in tRNA(Tyr)</text>
        <dbReference type="Rhea" id="RHEA:60556"/>
        <dbReference type="Rhea" id="RHEA-COMP:15607"/>
        <dbReference type="Rhea" id="RHEA-COMP:15608"/>
        <dbReference type="ChEBI" id="CHEBI:65314"/>
        <dbReference type="ChEBI" id="CHEBI:65315"/>
    </reaction>
</comment>
<dbReference type="EC" id="5.4.99.-" evidence="6"/>
<dbReference type="PANTHER" id="PTHR47683:SF2">
    <property type="entry name" value="RNA-BINDING S4 DOMAIN-CONTAINING PROTEIN"/>
    <property type="match status" value="1"/>
</dbReference>
<dbReference type="Gene3D" id="3.10.290.10">
    <property type="entry name" value="RNA-binding S4 domain"/>
    <property type="match status" value="1"/>
</dbReference>
<evidence type="ECO:0000256" key="1">
    <source>
        <dbReference type="ARBA" id="ARBA00008348"/>
    </source>
</evidence>
<dbReference type="InterPro" id="IPR042092">
    <property type="entry name" value="PsdUridine_s_RsuA/RluB/E/F_cat"/>
</dbReference>
<dbReference type="GO" id="GO:0003723">
    <property type="term" value="F:RNA binding"/>
    <property type="evidence" value="ECO:0007669"/>
    <property type="project" value="UniProtKB-KW"/>
</dbReference>
<dbReference type="PANTHER" id="PTHR47683">
    <property type="entry name" value="PSEUDOURIDINE SYNTHASE FAMILY PROTEIN-RELATED"/>
    <property type="match status" value="1"/>
</dbReference>
<gene>
    <name evidence="9" type="primary">rluF</name>
    <name evidence="9" type="ORF">NCTC10738_00637</name>
</gene>
<keyword evidence="2 6" id="KW-0413">Isomerase</keyword>
<dbReference type="PROSITE" id="PS01149">
    <property type="entry name" value="PSI_RSU"/>
    <property type="match status" value="1"/>
</dbReference>
<comment type="similarity">
    <text evidence="1 6">Belongs to the pseudouridine synthase RsuA family.</text>
</comment>
<dbReference type="Gene3D" id="3.30.70.580">
    <property type="entry name" value="Pseudouridine synthase I, catalytic domain, N-terminal subdomain"/>
    <property type="match status" value="1"/>
</dbReference>
<dbReference type="GO" id="GO:0000455">
    <property type="term" value="P:enzyme-directed rRNA pseudouridine synthesis"/>
    <property type="evidence" value="ECO:0007669"/>
    <property type="project" value="UniProtKB-ARBA"/>
</dbReference>
<evidence type="ECO:0000259" key="7">
    <source>
        <dbReference type="Pfam" id="PF00849"/>
    </source>
</evidence>
<name>A0A379YXX8_9GAMM</name>
<dbReference type="InterPro" id="IPR020103">
    <property type="entry name" value="PsdUridine_synth_cat_dom_sf"/>
</dbReference>
<dbReference type="Pfam" id="PF01479">
    <property type="entry name" value="S4"/>
    <property type="match status" value="1"/>
</dbReference>
<dbReference type="InterPro" id="IPR000748">
    <property type="entry name" value="PsdUridine_synth_RsuA/RluB/E/F"/>
</dbReference>
<organism evidence="9 10">
    <name type="scientific">Shewanella algae</name>
    <dbReference type="NCBI Taxonomy" id="38313"/>
    <lineage>
        <taxon>Bacteria</taxon>
        <taxon>Pseudomonadati</taxon>
        <taxon>Pseudomonadota</taxon>
        <taxon>Gammaproteobacteria</taxon>
        <taxon>Alteromonadales</taxon>
        <taxon>Shewanellaceae</taxon>
        <taxon>Shewanella</taxon>
    </lineage>
</organism>
<evidence type="ECO:0000256" key="5">
    <source>
        <dbReference type="PROSITE-ProRule" id="PRU00182"/>
    </source>
</evidence>
<evidence type="ECO:0000259" key="8">
    <source>
        <dbReference type="Pfam" id="PF01479"/>
    </source>
</evidence>
<dbReference type="Pfam" id="PF00849">
    <property type="entry name" value="PseudoU_synth_2"/>
    <property type="match status" value="1"/>
</dbReference>
<dbReference type="PROSITE" id="PS50889">
    <property type="entry name" value="S4"/>
    <property type="match status" value="1"/>
</dbReference>
<dbReference type="InterPro" id="IPR018496">
    <property type="entry name" value="PsdUridine_synth_RsuA/RluB_CS"/>
</dbReference>
<dbReference type="AlphaFoldDB" id="A0A379YXX8"/>
<keyword evidence="10" id="KW-1185">Reference proteome</keyword>
<keyword evidence="5" id="KW-0694">RNA-binding</keyword>
<accession>A0A379YXX8</accession>
<dbReference type="InterPro" id="IPR002942">
    <property type="entry name" value="S4_RNA-bd"/>
</dbReference>
<dbReference type="SUPFAM" id="SSF55120">
    <property type="entry name" value="Pseudouridine synthase"/>
    <property type="match status" value="1"/>
</dbReference>
<evidence type="ECO:0000256" key="3">
    <source>
        <dbReference type="ARBA" id="ARBA00036390"/>
    </source>
</evidence>
<dbReference type="Gene3D" id="3.30.70.1560">
    <property type="entry name" value="Alpha-L RNA-binding motif"/>
    <property type="match status" value="1"/>
</dbReference>
<feature type="domain" description="Pseudouridine synthase RsuA/RluA-like" evidence="7">
    <location>
        <begin position="88"/>
        <end position="214"/>
    </location>
</feature>
<feature type="domain" description="RNA-binding S4" evidence="8">
    <location>
        <begin position="21"/>
        <end position="55"/>
    </location>
</feature>
<protein>
    <recommendedName>
        <fullName evidence="6">Pseudouridine synthase</fullName>
        <ecNumber evidence="6">5.4.99.-</ecNumber>
    </recommendedName>
</protein>
<evidence type="ECO:0000313" key="10">
    <source>
        <dbReference type="Proteomes" id="UP000254069"/>
    </source>
</evidence>
<dbReference type="EMBL" id="UGYO01000001">
    <property type="protein sequence ID" value="SUI51426.1"/>
    <property type="molecule type" value="Genomic_DNA"/>
</dbReference>
<dbReference type="InterPro" id="IPR036986">
    <property type="entry name" value="S4_RNA-bd_sf"/>
</dbReference>